<dbReference type="InterPro" id="IPR025269">
    <property type="entry name" value="SAM-like_dom"/>
</dbReference>
<dbReference type="CDD" id="cd01185">
    <property type="entry name" value="INTN1_C_like"/>
    <property type="match status" value="1"/>
</dbReference>
<dbReference type="InterPro" id="IPR010998">
    <property type="entry name" value="Integrase_recombinase_N"/>
</dbReference>
<dbReference type="OrthoDB" id="1068680at2"/>
<dbReference type="InterPro" id="IPR011010">
    <property type="entry name" value="DNA_brk_join_enz"/>
</dbReference>
<reference evidence="5 6" key="1">
    <citation type="submission" date="2012-02" db="EMBL/GenBank/DDBJ databases">
        <title>The Genome Sequence of Parabacteroides goldsteinii CL02T12C30.</title>
        <authorList>
            <consortium name="The Broad Institute Genome Sequencing Platform"/>
            <person name="Earl A."/>
            <person name="Ward D."/>
            <person name="Feldgarden M."/>
            <person name="Gevers D."/>
            <person name="Zitomersky N.L."/>
            <person name="Coyne M.J."/>
            <person name="Comstock L.E."/>
            <person name="Young S.K."/>
            <person name="Zeng Q."/>
            <person name="Gargeya S."/>
            <person name="Fitzgerald M."/>
            <person name="Haas B."/>
            <person name="Abouelleil A."/>
            <person name="Alvarado L."/>
            <person name="Arachchi H.M."/>
            <person name="Berlin A."/>
            <person name="Chapman S.B."/>
            <person name="Gearin G."/>
            <person name="Goldberg J."/>
            <person name="Griggs A."/>
            <person name="Gujja S."/>
            <person name="Hansen M."/>
            <person name="Heiman D."/>
            <person name="Howarth C."/>
            <person name="Larimer J."/>
            <person name="Lui A."/>
            <person name="MacDonald P.J.P."/>
            <person name="McCowen C."/>
            <person name="Montmayeur A."/>
            <person name="Murphy C."/>
            <person name="Neiman D."/>
            <person name="Pearson M."/>
            <person name="Priest M."/>
            <person name="Roberts A."/>
            <person name="Saif S."/>
            <person name="Shea T."/>
            <person name="Sisk P."/>
            <person name="Stolte C."/>
            <person name="Sykes S."/>
            <person name="Wortman J."/>
            <person name="Nusbaum C."/>
            <person name="Birren B."/>
        </authorList>
    </citation>
    <scope>NUCLEOTIDE SEQUENCE [LARGE SCALE GENOMIC DNA]</scope>
    <source>
        <strain evidence="5 6">CL02T12C30</strain>
    </source>
</reference>
<sequence>MATYRVYQKSPNLKGEAPIYISFYLNRKKIEVATKISVPVNDFDKERGIIKTSSEFAKDKNLIIDNIRASINDIFVQNRLRNRTLTAEQFWSEFRNPKSCSDFFSFCEQSQKLRFQEVKEKTKIKHLTVLKTLYEFKHPIYFDELTTDLFRKYILHCRKIRKNQEVTINKNIDTISIYLNEAVRAGYISENPIHKIKLRGIQSEPVYLDEEELTTLLYMYKREECPGNMHIVLEFFLFLCFSSLHIGDAKALTIEQIGKDEFYYIREKLTNTCPKIVHVPISDPLRTIINRVKGDRKTGKLFNHIITDQKINTNLKEIALRACIKKRLCAKTGRHTFATIYLRRTKDLNSLKDIMGHSNIKQTLVYAHVLDQDRKEGIRIFNAFKI</sequence>
<dbReference type="PANTHER" id="PTHR30349">
    <property type="entry name" value="PHAGE INTEGRASE-RELATED"/>
    <property type="match status" value="1"/>
</dbReference>
<dbReference type="InterPro" id="IPR035386">
    <property type="entry name" value="Arm-DNA-bind_5"/>
</dbReference>
<keyword evidence="3" id="KW-0233">DNA recombination</keyword>
<dbReference type="PROSITE" id="PS51898">
    <property type="entry name" value="TYR_RECOMBINASE"/>
    <property type="match status" value="1"/>
</dbReference>
<proteinExistence type="inferred from homology"/>
<dbReference type="GO" id="GO:0003677">
    <property type="term" value="F:DNA binding"/>
    <property type="evidence" value="ECO:0007669"/>
    <property type="project" value="UniProtKB-KW"/>
</dbReference>
<dbReference type="SUPFAM" id="SSF56349">
    <property type="entry name" value="DNA breaking-rejoining enzymes"/>
    <property type="match status" value="1"/>
</dbReference>
<evidence type="ECO:0000256" key="3">
    <source>
        <dbReference type="ARBA" id="ARBA00023172"/>
    </source>
</evidence>
<accession>K5YTS6</accession>
<protein>
    <recommendedName>
        <fullName evidence="4">Tyr recombinase domain-containing protein</fullName>
    </recommendedName>
</protein>
<name>K5YTS6_9BACT</name>
<evidence type="ECO:0000256" key="1">
    <source>
        <dbReference type="ARBA" id="ARBA00008857"/>
    </source>
</evidence>
<dbReference type="HOGENOM" id="CLU_033139_2_3_10"/>
<keyword evidence="2" id="KW-0238">DNA-binding</keyword>
<organism evidence="5 6">
    <name type="scientific">Parabacteroides goldsteinii CL02T12C30</name>
    <dbReference type="NCBI Taxonomy" id="999418"/>
    <lineage>
        <taxon>Bacteria</taxon>
        <taxon>Pseudomonadati</taxon>
        <taxon>Bacteroidota</taxon>
        <taxon>Bacteroidia</taxon>
        <taxon>Bacteroidales</taxon>
        <taxon>Tannerellaceae</taxon>
        <taxon>Parabacteroides</taxon>
    </lineage>
</organism>
<dbReference type="Gene3D" id="1.10.443.10">
    <property type="entry name" value="Intergrase catalytic core"/>
    <property type="match status" value="1"/>
</dbReference>
<dbReference type="Pfam" id="PF13102">
    <property type="entry name" value="Phage_int_SAM_5"/>
    <property type="match status" value="1"/>
</dbReference>
<evidence type="ECO:0000259" key="4">
    <source>
        <dbReference type="PROSITE" id="PS51898"/>
    </source>
</evidence>
<dbReference type="PATRIC" id="fig|999418.3.peg.1365"/>
<evidence type="ECO:0000256" key="2">
    <source>
        <dbReference type="ARBA" id="ARBA00023125"/>
    </source>
</evidence>
<dbReference type="Proteomes" id="UP000006330">
    <property type="component" value="Unassembled WGS sequence"/>
</dbReference>
<feature type="domain" description="Tyr recombinase" evidence="4">
    <location>
        <begin position="203"/>
        <end position="380"/>
    </location>
</feature>
<dbReference type="Gene3D" id="1.10.150.130">
    <property type="match status" value="1"/>
</dbReference>
<evidence type="ECO:0000313" key="6">
    <source>
        <dbReference type="Proteomes" id="UP000006330"/>
    </source>
</evidence>
<dbReference type="Pfam" id="PF17293">
    <property type="entry name" value="Arm-DNA-bind_5"/>
    <property type="match status" value="1"/>
</dbReference>
<dbReference type="InterPro" id="IPR002104">
    <property type="entry name" value="Integrase_catalytic"/>
</dbReference>
<dbReference type="PANTHER" id="PTHR30349:SF41">
    <property type="entry name" value="INTEGRASE_RECOMBINASE PROTEIN MJ0367-RELATED"/>
    <property type="match status" value="1"/>
</dbReference>
<dbReference type="EMBL" id="AGZO01000012">
    <property type="protein sequence ID" value="EKN17602.1"/>
    <property type="molecule type" value="Genomic_DNA"/>
</dbReference>
<dbReference type="Pfam" id="PF00589">
    <property type="entry name" value="Phage_integrase"/>
    <property type="match status" value="1"/>
</dbReference>
<dbReference type="AlphaFoldDB" id="K5YTS6"/>
<evidence type="ECO:0000313" key="5">
    <source>
        <dbReference type="EMBL" id="EKN17602.1"/>
    </source>
</evidence>
<comment type="caution">
    <text evidence="5">The sequence shown here is derived from an EMBL/GenBank/DDBJ whole genome shotgun (WGS) entry which is preliminary data.</text>
</comment>
<dbReference type="GO" id="GO:0015074">
    <property type="term" value="P:DNA integration"/>
    <property type="evidence" value="ECO:0007669"/>
    <property type="project" value="InterPro"/>
</dbReference>
<comment type="similarity">
    <text evidence="1">Belongs to the 'phage' integrase family.</text>
</comment>
<dbReference type="RefSeq" id="WP_007652500.1">
    <property type="nucleotide sequence ID" value="NZ_JH976472.1"/>
</dbReference>
<gene>
    <name evidence="5" type="ORF">HMPREF1076_01346</name>
</gene>
<dbReference type="GO" id="GO:0006310">
    <property type="term" value="P:DNA recombination"/>
    <property type="evidence" value="ECO:0007669"/>
    <property type="project" value="UniProtKB-KW"/>
</dbReference>
<dbReference type="InterPro" id="IPR013762">
    <property type="entry name" value="Integrase-like_cat_sf"/>
</dbReference>
<dbReference type="InterPro" id="IPR050090">
    <property type="entry name" value="Tyrosine_recombinase_XerCD"/>
</dbReference>